<evidence type="ECO:0000313" key="3">
    <source>
        <dbReference type="EMBL" id="EGO61918.1"/>
    </source>
</evidence>
<dbReference type="GO" id="GO:0046872">
    <property type="term" value="F:metal ion binding"/>
    <property type="evidence" value="ECO:0007669"/>
    <property type="project" value="UniProtKB-KW"/>
</dbReference>
<evidence type="ECO:0000313" key="4">
    <source>
        <dbReference type="Proteomes" id="UP000003240"/>
    </source>
</evidence>
<dbReference type="InterPro" id="IPR050963">
    <property type="entry name" value="Sirohydro_Cobaltochel/CbiX"/>
</dbReference>
<dbReference type="PANTHER" id="PTHR33542:SF3">
    <property type="entry name" value="SIROHYDROCHLORIN FERROCHELATASE, CHLOROPLASTIC"/>
    <property type="match status" value="1"/>
</dbReference>
<keyword evidence="2" id="KW-0170">Cobalt</keyword>
<feature type="binding site" evidence="2">
    <location>
        <position position="200"/>
    </location>
    <ligand>
        <name>Co(2+)</name>
        <dbReference type="ChEBI" id="CHEBI:48828"/>
    </ligand>
</feature>
<dbReference type="PANTHER" id="PTHR33542">
    <property type="entry name" value="SIROHYDROCHLORIN FERROCHELATASE, CHLOROPLASTIC"/>
    <property type="match status" value="1"/>
</dbReference>
<dbReference type="GO" id="GO:0016852">
    <property type="term" value="F:sirohydrochlorin cobaltochelatase activity"/>
    <property type="evidence" value="ECO:0007669"/>
    <property type="project" value="InterPro"/>
</dbReference>
<reference evidence="3 4" key="1">
    <citation type="journal article" date="2011" name="EMBO J.">
        <title>Structural diversity of bacterial flagellar motors.</title>
        <authorList>
            <person name="Chen S."/>
            <person name="Beeby M."/>
            <person name="Murphy G.E."/>
            <person name="Leadbetter J.R."/>
            <person name="Hendrixson D.R."/>
            <person name="Briegel A."/>
            <person name="Li Z."/>
            <person name="Shi J."/>
            <person name="Tocheva E.I."/>
            <person name="Muller A."/>
            <person name="Dobro M.J."/>
            <person name="Jensen G.J."/>
        </authorList>
    </citation>
    <scope>NUCLEOTIDE SEQUENCE [LARGE SCALE GENOMIC DNA]</scope>
    <source>
        <strain evidence="3 4">DSM 6540</strain>
    </source>
</reference>
<dbReference type="GO" id="GO:0019251">
    <property type="term" value="P:anaerobic cobalamin biosynthetic process"/>
    <property type="evidence" value="ECO:0007669"/>
    <property type="project" value="InterPro"/>
</dbReference>
<evidence type="ECO:0000256" key="2">
    <source>
        <dbReference type="PIRSR" id="PIRSR033579-3"/>
    </source>
</evidence>
<proteinExistence type="predicted"/>
<name>F7NPS7_9FIRM</name>
<dbReference type="CDD" id="cd03412">
    <property type="entry name" value="CbiK_N"/>
    <property type="match status" value="1"/>
</dbReference>
<protein>
    <submittedName>
        <fullName evidence="3">Sirohydrochlorin cobaltochelatase</fullName>
    </submittedName>
</protein>
<dbReference type="eggNOG" id="COG4822">
    <property type="taxonomic scope" value="Bacteria"/>
</dbReference>
<dbReference type="CDD" id="cd03413">
    <property type="entry name" value="CbiK_C"/>
    <property type="match status" value="1"/>
</dbReference>
<dbReference type="PIRSF" id="PIRSF033579">
    <property type="entry name" value="Anaer_Co_chel"/>
    <property type="match status" value="1"/>
</dbReference>
<dbReference type="Pfam" id="PF06180">
    <property type="entry name" value="CbiK"/>
    <property type="match status" value="1"/>
</dbReference>
<dbReference type="Gene3D" id="3.40.50.1400">
    <property type="match status" value="2"/>
</dbReference>
<feature type="binding site" evidence="2">
    <location>
        <position position="169"/>
    </location>
    <ligand>
        <name>Co(2+)</name>
        <dbReference type="ChEBI" id="CHEBI:48828"/>
    </ligand>
</feature>
<dbReference type="SUPFAM" id="SSF53800">
    <property type="entry name" value="Chelatase"/>
    <property type="match status" value="1"/>
</dbReference>
<gene>
    <name evidence="3" type="ORF">ALO_20622</name>
</gene>
<dbReference type="EMBL" id="AFGF01000269">
    <property type="protein sequence ID" value="EGO61918.1"/>
    <property type="molecule type" value="Genomic_DNA"/>
</dbReference>
<organism evidence="3 4">
    <name type="scientific">Acetonema longum DSM 6540</name>
    <dbReference type="NCBI Taxonomy" id="1009370"/>
    <lineage>
        <taxon>Bacteria</taxon>
        <taxon>Bacillati</taxon>
        <taxon>Bacillota</taxon>
        <taxon>Negativicutes</taxon>
        <taxon>Acetonemataceae</taxon>
        <taxon>Acetonema</taxon>
    </lineage>
</organism>
<keyword evidence="4" id="KW-1185">Reference proteome</keyword>
<feature type="active site" description="Proton acceptor" evidence="1">
    <location>
        <position position="169"/>
    </location>
</feature>
<accession>F7NPS7</accession>
<dbReference type="InterPro" id="IPR010388">
    <property type="entry name" value="Anaerobic_Co-chelatase"/>
</dbReference>
<dbReference type="Proteomes" id="UP000003240">
    <property type="component" value="Unassembled WGS sequence"/>
</dbReference>
<evidence type="ECO:0000256" key="1">
    <source>
        <dbReference type="PIRSR" id="PIRSR033579-1"/>
    </source>
</evidence>
<dbReference type="AlphaFoldDB" id="F7NPS7"/>
<keyword evidence="2" id="KW-0479">Metal-binding</keyword>
<comment type="caution">
    <text evidence="3">The sequence shown here is derived from an EMBL/GenBank/DDBJ whole genome shotgun (WGS) entry which is preliminary data.</text>
</comment>
<feature type="binding site" evidence="2">
    <location>
        <position position="232"/>
    </location>
    <ligand>
        <name>Co(2+)</name>
        <dbReference type="ChEBI" id="CHEBI:48828"/>
    </ligand>
</feature>
<sequence>MILAVMMVAGAFQGVDAAPAKKAILVVSFGTTFAETRQNTIEAIEKKVQQTFPDYEVRRVFTSNIVRKNLAANDNLHVDDLVTALNKLKNEGFTHVVVQSTHIIPGEEFEHKIVDTVAKYKNSFQEIVIGRPMLYFEGQNPDDYQLAVKALQQQLPKLKKGEAVVLMGHGTPEHKANANYQAFQDKLKANKLPVYIGTVEAAPTLEDVEEALRANKIKKVILMPFMIVAGDHANNDMAGDESDSWKSILTEKGYKVEVYLTGLGANPAVQDIYVQHVKDAIAGMKL</sequence>
<dbReference type="STRING" id="1009370.ALO_20622"/>